<evidence type="ECO:0000313" key="1">
    <source>
        <dbReference type="EMBL" id="KAH9477138.1"/>
    </source>
</evidence>
<sequence length="200" mass="22630">MKTSDFFITITDKNNAAQEYLSLPVGLDPKALLKQVNPWDEKGEILALKLAYTTKTHPKPELKISNATKRMIYYAQNRLRDGKFSFVIQVSANTSSCAEFPKLMLILIMSQWPGYADHKISFSRSETPENIIWKCADQLRQFVQGNTQHNGGDLAFSIPKYGILPIEVYFGGFVVNAGQICLAIYCPKIMEEKRKKIASM</sequence>
<dbReference type="Proteomes" id="UP000664032">
    <property type="component" value="Unassembled WGS sequence"/>
</dbReference>
<comment type="caution">
    <text evidence="1">The sequence shown here is derived from an EMBL/GenBank/DDBJ whole genome shotgun (WGS) entry which is preliminary data.</text>
</comment>
<proteinExistence type="predicted"/>
<reference evidence="1" key="1">
    <citation type="submission" date="2021-10" db="EMBL/GenBank/DDBJ databases">
        <title>Psilocybe cubensis genome.</title>
        <authorList>
            <person name="Mckernan K.J."/>
            <person name="Crawford S."/>
            <person name="Trippe A."/>
            <person name="Kane L.T."/>
            <person name="Mclaughlin S."/>
        </authorList>
    </citation>
    <scope>NUCLEOTIDE SEQUENCE</scope>
    <source>
        <strain evidence="1">MGC-MH-2018</strain>
    </source>
</reference>
<keyword evidence="2" id="KW-1185">Reference proteome</keyword>
<dbReference type="EMBL" id="JAFIQS020000010">
    <property type="protein sequence ID" value="KAH9477138.1"/>
    <property type="molecule type" value="Genomic_DNA"/>
</dbReference>
<accession>A0ACB8GN48</accession>
<name>A0ACB8GN48_PSICU</name>
<organism evidence="1 2">
    <name type="scientific">Psilocybe cubensis</name>
    <name type="common">Psychedelic mushroom</name>
    <name type="synonym">Stropharia cubensis</name>
    <dbReference type="NCBI Taxonomy" id="181762"/>
    <lineage>
        <taxon>Eukaryota</taxon>
        <taxon>Fungi</taxon>
        <taxon>Dikarya</taxon>
        <taxon>Basidiomycota</taxon>
        <taxon>Agaricomycotina</taxon>
        <taxon>Agaricomycetes</taxon>
        <taxon>Agaricomycetidae</taxon>
        <taxon>Agaricales</taxon>
        <taxon>Agaricineae</taxon>
        <taxon>Strophariaceae</taxon>
        <taxon>Psilocybe</taxon>
    </lineage>
</organism>
<protein>
    <submittedName>
        <fullName evidence="1">Uncharacterized protein</fullName>
    </submittedName>
</protein>
<gene>
    <name evidence="1" type="ORF">JR316_0011054</name>
</gene>
<evidence type="ECO:0000313" key="2">
    <source>
        <dbReference type="Proteomes" id="UP000664032"/>
    </source>
</evidence>